<dbReference type="PROSITE" id="PS01124">
    <property type="entry name" value="HTH_ARAC_FAMILY_2"/>
    <property type="match status" value="1"/>
</dbReference>
<keyword evidence="3" id="KW-1185">Reference proteome</keyword>
<proteinExistence type="predicted"/>
<dbReference type="EMBL" id="BSNC01000004">
    <property type="protein sequence ID" value="GLP96311.1"/>
    <property type="molecule type" value="Genomic_DNA"/>
</dbReference>
<sequence length="272" mass="30598">MFNFMAWIHPPGSSLVSRFVENYWFLARPQSSDRCQAPKLIPNTSANLVLTPPLQQHLYFSGTKHYSQQGSHLVSSLTQALEMKHDSELVFLGIKLRPGVHWLISQCESQELLNSIREVPGPLTSLNDLVGETLNEAQTCHQLDIALEAYFCQLAIPKAFGVLERTLSILTTDSGLLADLPYSRRTIERSFAKTTGMRIKQFSACRKLEDLLIGILALSPDDLSWPTLAQEFGYSDQSHMIREVKKALGKTPEQQMRAKDVVIDVYGDEFSD</sequence>
<dbReference type="GO" id="GO:0043565">
    <property type="term" value="F:sequence-specific DNA binding"/>
    <property type="evidence" value="ECO:0007669"/>
    <property type="project" value="InterPro"/>
</dbReference>
<organism evidence="2 3">
    <name type="scientific">Paraferrimonas sedimenticola</name>
    <dbReference type="NCBI Taxonomy" id="375674"/>
    <lineage>
        <taxon>Bacteria</taxon>
        <taxon>Pseudomonadati</taxon>
        <taxon>Pseudomonadota</taxon>
        <taxon>Gammaproteobacteria</taxon>
        <taxon>Alteromonadales</taxon>
        <taxon>Ferrimonadaceae</taxon>
        <taxon>Paraferrimonas</taxon>
    </lineage>
</organism>
<evidence type="ECO:0000259" key="1">
    <source>
        <dbReference type="PROSITE" id="PS01124"/>
    </source>
</evidence>
<evidence type="ECO:0000313" key="3">
    <source>
        <dbReference type="Proteomes" id="UP001161422"/>
    </source>
</evidence>
<name>A0AA37VW16_9GAMM</name>
<dbReference type="InterPro" id="IPR018060">
    <property type="entry name" value="HTH_AraC"/>
</dbReference>
<dbReference type="AlphaFoldDB" id="A0AA37VW16"/>
<dbReference type="GO" id="GO:0003700">
    <property type="term" value="F:DNA-binding transcription factor activity"/>
    <property type="evidence" value="ECO:0007669"/>
    <property type="project" value="InterPro"/>
</dbReference>
<dbReference type="Pfam" id="PF12833">
    <property type="entry name" value="HTH_18"/>
    <property type="match status" value="1"/>
</dbReference>
<gene>
    <name evidence="2" type="ORF">GCM10007895_16170</name>
</gene>
<dbReference type="Proteomes" id="UP001161422">
    <property type="component" value="Unassembled WGS sequence"/>
</dbReference>
<reference evidence="2" key="1">
    <citation type="journal article" date="2014" name="Int. J. Syst. Evol. Microbiol.">
        <title>Complete genome sequence of Corynebacterium casei LMG S-19264T (=DSM 44701T), isolated from a smear-ripened cheese.</title>
        <authorList>
            <consortium name="US DOE Joint Genome Institute (JGI-PGF)"/>
            <person name="Walter F."/>
            <person name="Albersmeier A."/>
            <person name="Kalinowski J."/>
            <person name="Ruckert C."/>
        </authorList>
    </citation>
    <scope>NUCLEOTIDE SEQUENCE</scope>
    <source>
        <strain evidence="2">NBRC 101628</strain>
    </source>
</reference>
<dbReference type="Gene3D" id="1.10.10.60">
    <property type="entry name" value="Homeodomain-like"/>
    <property type="match status" value="1"/>
</dbReference>
<evidence type="ECO:0000313" key="2">
    <source>
        <dbReference type="EMBL" id="GLP96311.1"/>
    </source>
</evidence>
<feature type="domain" description="HTH araC/xylS-type" evidence="1">
    <location>
        <begin position="157"/>
        <end position="258"/>
    </location>
</feature>
<protein>
    <recommendedName>
        <fullName evidence="1">HTH araC/xylS-type domain-containing protein</fullName>
    </recommendedName>
</protein>
<reference evidence="2" key="2">
    <citation type="submission" date="2023-01" db="EMBL/GenBank/DDBJ databases">
        <title>Draft genome sequence of Paraferrimonas sedimenticola strain NBRC 101628.</title>
        <authorList>
            <person name="Sun Q."/>
            <person name="Mori K."/>
        </authorList>
    </citation>
    <scope>NUCLEOTIDE SEQUENCE</scope>
    <source>
        <strain evidence="2">NBRC 101628</strain>
    </source>
</reference>
<comment type="caution">
    <text evidence="2">The sequence shown here is derived from an EMBL/GenBank/DDBJ whole genome shotgun (WGS) entry which is preliminary data.</text>
</comment>
<accession>A0AA37VW16</accession>
<dbReference type="SMART" id="SM00342">
    <property type="entry name" value="HTH_ARAC"/>
    <property type="match status" value="1"/>
</dbReference>